<dbReference type="OrthoDB" id="292792at2"/>
<name>A0A1Y0IX88_9BACL</name>
<feature type="region of interest" description="Disordered" evidence="1">
    <location>
        <begin position="143"/>
        <end position="184"/>
    </location>
</feature>
<accession>A0A1Y0IX88</accession>
<evidence type="ECO:0000313" key="4">
    <source>
        <dbReference type="Proteomes" id="UP000195437"/>
    </source>
</evidence>
<dbReference type="Pfam" id="PF13699">
    <property type="entry name" value="eCIS_core"/>
    <property type="match status" value="1"/>
</dbReference>
<evidence type="ECO:0000259" key="2">
    <source>
        <dbReference type="Pfam" id="PF13699"/>
    </source>
</evidence>
<protein>
    <recommendedName>
        <fullName evidence="2">eCIS core domain-containing protein</fullName>
    </recommendedName>
</protein>
<dbReference type="AlphaFoldDB" id="A0A1Y0IX88"/>
<organism evidence="3 4">
    <name type="scientific">Tumebacillus avium</name>
    <dbReference type="NCBI Taxonomy" id="1903704"/>
    <lineage>
        <taxon>Bacteria</taxon>
        <taxon>Bacillati</taxon>
        <taxon>Bacillota</taxon>
        <taxon>Bacilli</taxon>
        <taxon>Bacillales</taxon>
        <taxon>Alicyclobacillaceae</taxon>
        <taxon>Tumebacillus</taxon>
    </lineage>
</organism>
<feature type="domain" description="eCIS core" evidence="2">
    <location>
        <begin position="74"/>
        <end position="146"/>
    </location>
</feature>
<feature type="region of interest" description="Disordered" evidence="1">
    <location>
        <begin position="1"/>
        <end position="78"/>
    </location>
</feature>
<gene>
    <name evidence="3" type="ORF">CBW65_17880</name>
</gene>
<evidence type="ECO:0000256" key="1">
    <source>
        <dbReference type="SAM" id="MobiDB-lite"/>
    </source>
</evidence>
<sequence>MPEDEEELQLKADPAQRMPEEEELQLKADPAQRMPEEEELQLKADPAQHMPDEEELQLKAEAPVQRKSTPSNKMPEDVQAKMETAMNADFSDVNIHVGSQASDVGALAYAQGNDIHFAQGKFEPDSQSGQELLGHELAHVVQQRQGRVQPTTEVGGLPVNDDPKLEQEADNLGRQAASLKLEDK</sequence>
<reference evidence="4" key="1">
    <citation type="submission" date="2017-05" db="EMBL/GenBank/DDBJ databases">
        <authorList>
            <person name="Sung H."/>
        </authorList>
    </citation>
    <scope>NUCLEOTIDE SEQUENCE [LARGE SCALE GENOMIC DNA]</scope>
    <source>
        <strain evidence="4">AR23208</strain>
    </source>
</reference>
<proteinExistence type="predicted"/>
<feature type="compositionally biased region" description="Polar residues" evidence="1">
    <location>
        <begin position="143"/>
        <end position="152"/>
    </location>
</feature>
<dbReference type="Proteomes" id="UP000195437">
    <property type="component" value="Chromosome"/>
</dbReference>
<dbReference type="KEGG" id="tum:CBW65_17880"/>
<keyword evidence="4" id="KW-1185">Reference proteome</keyword>
<dbReference type="EMBL" id="CP021434">
    <property type="protein sequence ID" value="ARU63954.1"/>
    <property type="molecule type" value="Genomic_DNA"/>
</dbReference>
<dbReference type="InterPro" id="IPR025295">
    <property type="entry name" value="eCIS_core_dom"/>
</dbReference>
<evidence type="ECO:0000313" key="3">
    <source>
        <dbReference type="EMBL" id="ARU63954.1"/>
    </source>
</evidence>